<accession>A0A1X0P7M9</accession>
<dbReference type="GO" id="GO:0006270">
    <property type="term" value="P:DNA replication initiation"/>
    <property type="evidence" value="ECO:0007669"/>
    <property type="project" value="TreeGrafter"/>
</dbReference>
<dbReference type="InterPro" id="IPR036420">
    <property type="entry name" value="BRCT_dom_sf"/>
</dbReference>
<dbReference type="RefSeq" id="XP_028887008.1">
    <property type="nucleotide sequence ID" value="XM_029021586.1"/>
</dbReference>
<dbReference type="SUPFAM" id="SSF52113">
    <property type="entry name" value="BRCT domain"/>
    <property type="match status" value="2"/>
</dbReference>
<dbReference type="PROSITE" id="PS50172">
    <property type="entry name" value="BRCT"/>
    <property type="match status" value="2"/>
</dbReference>
<feature type="domain" description="BRCT" evidence="2">
    <location>
        <begin position="1"/>
        <end position="85"/>
    </location>
</feature>
<proteinExistence type="predicted"/>
<sequence>MFRGHVFLAASNVPKDVQALVLACGGRVVSRLEATVTFGLVAAASLNEIGGTLSDEEKLRGLRIPIVRSSWIRASVAAGHMVPVKYPHAVYDPELFASFHFTTVWLPTSLEKNVIAVMQFFGGTYSPQLTATTNILVYGDTSSHCGEGIARETAAAVSTESEMREIWRRAMESAIPCVSVEWLHNCIISQQLHPLPQQPLKDVSMDLNSTITSAAAVAVVSGDCENSGGSLQDAATNSRMDLSMEGKRSPQRCRDNRYSKADVHSLFTPLISLSDLCEAVLDTE</sequence>
<dbReference type="PANTHER" id="PTHR13561">
    <property type="entry name" value="DNA REPLICATION REGULATOR DPB11-RELATED"/>
    <property type="match status" value="1"/>
</dbReference>
<evidence type="ECO:0000259" key="2">
    <source>
        <dbReference type="PROSITE" id="PS50172"/>
    </source>
</evidence>
<dbReference type="GeneID" id="39981366"/>
<dbReference type="Proteomes" id="UP000192257">
    <property type="component" value="Unassembled WGS sequence"/>
</dbReference>
<keyword evidence="4" id="KW-1185">Reference proteome</keyword>
<dbReference type="GO" id="GO:0033314">
    <property type="term" value="P:mitotic DNA replication checkpoint signaling"/>
    <property type="evidence" value="ECO:0007669"/>
    <property type="project" value="TreeGrafter"/>
</dbReference>
<dbReference type="VEuPathDB" id="TriTrypDB:TM35_000022680"/>
<dbReference type="PANTHER" id="PTHR13561:SF20">
    <property type="entry name" value="DNA TOPOISOMERASE 2-BINDING PROTEIN 1"/>
    <property type="match status" value="1"/>
</dbReference>
<dbReference type="OrthoDB" id="245697at2759"/>
<dbReference type="CDD" id="cd00027">
    <property type="entry name" value="BRCT"/>
    <property type="match status" value="1"/>
</dbReference>
<reference evidence="3 4" key="1">
    <citation type="submission" date="2017-03" db="EMBL/GenBank/DDBJ databases">
        <title>An alternative strategy for trypanosome survival in the mammalian bloodstream revealed through genome and transcriptome analysis of the ubiquitous bovine parasite Trypanosoma (Megatrypanum) theileri.</title>
        <authorList>
            <person name="Kelly S."/>
            <person name="Ivens A."/>
            <person name="Mott A."/>
            <person name="O'Neill E."/>
            <person name="Emms D."/>
            <person name="Macleod O."/>
            <person name="Voorheis P."/>
            <person name="Matthews J."/>
            <person name="Matthews K."/>
            <person name="Carrington M."/>
        </authorList>
    </citation>
    <scope>NUCLEOTIDE SEQUENCE [LARGE SCALE GENOMIC DNA]</scope>
    <source>
        <strain evidence="3">Edinburgh</strain>
    </source>
</reference>
<dbReference type="AlphaFoldDB" id="A0A1X0P7M9"/>
<feature type="domain" description="BRCT" evidence="2">
    <location>
        <begin position="117"/>
        <end position="200"/>
    </location>
</feature>
<protein>
    <recommendedName>
        <fullName evidence="2">BRCT domain-containing protein</fullName>
    </recommendedName>
</protein>
<evidence type="ECO:0000313" key="3">
    <source>
        <dbReference type="EMBL" id="ORC92942.1"/>
    </source>
</evidence>
<evidence type="ECO:0000256" key="1">
    <source>
        <dbReference type="ARBA" id="ARBA00022737"/>
    </source>
</evidence>
<name>A0A1X0P7M9_9TRYP</name>
<keyword evidence="1" id="KW-0677">Repeat</keyword>
<dbReference type="EMBL" id="NBCO01000002">
    <property type="protein sequence ID" value="ORC92942.1"/>
    <property type="molecule type" value="Genomic_DNA"/>
</dbReference>
<dbReference type="InterPro" id="IPR001357">
    <property type="entry name" value="BRCT_dom"/>
</dbReference>
<dbReference type="Gene3D" id="3.40.50.10190">
    <property type="entry name" value="BRCT domain"/>
    <property type="match status" value="2"/>
</dbReference>
<dbReference type="GO" id="GO:0007095">
    <property type="term" value="P:mitotic G2 DNA damage checkpoint signaling"/>
    <property type="evidence" value="ECO:0007669"/>
    <property type="project" value="TreeGrafter"/>
</dbReference>
<comment type="caution">
    <text evidence="3">The sequence shown here is derived from an EMBL/GenBank/DDBJ whole genome shotgun (WGS) entry which is preliminary data.</text>
</comment>
<gene>
    <name evidence="3" type="ORF">TM35_000022680</name>
</gene>
<evidence type="ECO:0000313" key="4">
    <source>
        <dbReference type="Proteomes" id="UP000192257"/>
    </source>
</evidence>
<organism evidence="3 4">
    <name type="scientific">Trypanosoma theileri</name>
    <dbReference type="NCBI Taxonomy" id="67003"/>
    <lineage>
        <taxon>Eukaryota</taxon>
        <taxon>Discoba</taxon>
        <taxon>Euglenozoa</taxon>
        <taxon>Kinetoplastea</taxon>
        <taxon>Metakinetoplastina</taxon>
        <taxon>Trypanosomatida</taxon>
        <taxon>Trypanosomatidae</taxon>
        <taxon>Trypanosoma</taxon>
    </lineage>
</organism>